<organism evidence="2 3">
    <name type="scientific">Neoehrlichia mikurensis</name>
    <dbReference type="NCBI Taxonomy" id="89586"/>
    <lineage>
        <taxon>Bacteria</taxon>
        <taxon>Pseudomonadati</taxon>
        <taxon>Pseudomonadota</taxon>
        <taxon>Alphaproteobacteria</taxon>
        <taxon>Rickettsiales</taxon>
        <taxon>Anaplasmataceae</taxon>
        <taxon>Candidatus Neoehrlichia</taxon>
    </lineage>
</organism>
<evidence type="ECO:0000259" key="1">
    <source>
        <dbReference type="Pfam" id="PF01617"/>
    </source>
</evidence>
<name>A0ABY5EXV3_9RICK</name>
<dbReference type="SUPFAM" id="SSF56925">
    <property type="entry name" value="OMPA-like"/>
    <property type="match status" value="1"/>
</dbReference>
<dbReference type="InterPro" id="IPR002566">
    <property type="entry name" value="Msp4_OMP-like"/>
</dbReference>
<dbReference type="InterPro" id="IPR011250">
    <property type="entry name" value="OMP/PagP_B-barrel"/>
</dbReference>
<protein>
    <submittedName>
        <fullName evidence="2">P44/Msp2 family outer membrane protein</fullName>
    </submittedName>
</protein>
<proteinExistence type="predicted"/>
<accession>A0ABY5EXV3</accession>
<sequence>MAFIPFYSFAQVKGSEGSNNVNNHGFYIGGQYKPGIGVIGDLSVKADSIDIKAILALKADATAENVADATKNTPSEVSKFIQKPDNFKGFYKPTYNNSFAGFSGLIGYSTPNGVRLELEGSFENFELKNSNKCTLKNAYKYFAAAAKLKDGNNDEIDAPAGNDENHNKYYYVIKNSNISAAATMINLCYDFTSDALGNGEISPYLCAGVGASLVKALNMPHVKFSYQAKAGVNYFLSNSVAIFADAYYHATHDNTFITPVIHKPIKFANQNADADHNKFTDDHVAEASFDFNYFGGELGIKFILNLLMNIRSFNIYVGLTFKKIYALKAYNV</sequence>
<dbReference type="EMBL" id="CP089285">
    <property type="protein sequence ID" value="UTO56567.1"/>
    <property type="molecule type" value="Genomic_DNA"/>
</dbReference>
<dbReference type="Gene3D" id="2.40.160.20">
    <property type="match status" value="1"/>
</dbReference>
<gene>
    <name evidence="2" type="ORF">LUA81_00980</name>
</gene>
<evidence type="ECO:0000313" key="3">
    <source>
        <dbReference type="Proteomes" id="UP001059985"/>
    </source>
</evidence>
<dbReference type="Pfam" id="PF01617">
    <property type="entry name" value="Surface_Ag_2"/>
    <property type="match status" value="1"/>
</dbReference>
<dbReference type="RefSeq" id="WP_254841949.1">
    <property type="nucleotide sequence ID" value="NZ_CP089285.1"/>
</dbReference>
<evidence type="ECO:0000313" key="2">
    <source>
        <dbReference type="EMBL" id="UTO56567.1"/>
    </source>
</evidence>
<keyword evidence="3" id="KW-1185">Reference proteome</keyword>
<reference evidence="2 3" key="1">
    <citation type="journal article" date="2022" name="Microorganisms">
        <title>Assembly and Comparison of Ca. Neoehrlichia mikurensis Genomes.</title>
        <authorList>
            <person name="Azagi T."/>
            <person name="Dirks R.P."/>
            <person name="Yebra-Pimentel E.S."/>
            <person name="Schaap P.J."/>
            <person name="Koehorst J.J."/>
            <person name="Esser H.J."/>
            <person name="Sprong H."/>
        </authorList>
    </citation>
    <scope>NUCLEOTIDE SEQUENCE [LARGE SCALE GENOMIC DNA]</scope>
    <source>
        <strain evidence="2">18-2804</strain>
    </source>
</reference>
<dbReference type="Proteomes" id="UP001059985">
    <property type="component" value="Chromosome"/>
</dbReference>
<feature type="domain" description="Msp4/OMP-like" evidence="1">
    <location>
        <begin position="23"/>
        <end position="303"/>
    </location>
</feature>